<keyword evidence="7 14" id="KW-1133">Transmembrane helix</keyword>
<dbReference type="Pfam" id="PF23000">
    <property type="entry name" value="ChitinSynthase_IV_N"/>
    <property type="match status" value="1"/>
</dbReference>
<dbReference type="GO" id="GO:0005886">
    <property type="term" value="C:plasma membrane"/>
    <property type="evidence" value="ECO:0007669"/>
    <property type="project" value="UniProtKB-SubCell"/>
</dbReference>
<feature type="transmembrane region" description="Helical" evidence="14">
    <location>
        <begin position="900"/>
        <end position="919"/>
    </location>
</feature>
<keyword evidence="6 14" id="KW-0812">Transmembrane</keyword>
<evidence type="ECO:0000313" key="17">
    <source>
        <dbReference type="WBParaSite" id="ALUE_0000433601-mRNA-1"/>
    </source>
</evidence>
<feature type="transmembrane region" description="Helical" evidence="14">
    <location>
        <begin position="958"/>
        <end position="977"/>
    </location>
</feature>
<feature type="transmembrane region" description="Helical" evidence="14">
    <location>
        <begin position="346"/>
        <end position="365"/>
    </location>
</feature>
<dbReference type="GO" id="GO:0004100">
    <property type="term" value="F:chitin synthase activity"/>
    <property type="evidence" value="ECO:0007669"/>
    <property type="project" value="UniProtKB-EC"/>
</dbReference>
<feature type="transmembrane region" description="Helical" evidence="14">
    <location>
        <begin position="386"/>
        <end position="405"/>
    </location>
</feature>
<dbReference type="SUPFAM" id="SSF53448">
    <property type="entry name" value="Nucleotide-diphospho-sugar transferases"/>
    <property type="match status" value="1"/>
</dbReference>
<evidence type="ECO:0000256" key="3">
    <source>
        <dbReference type="ARBA" id="ARBA00022475"/>
    </source>
</evidence>
<feature type="transmembrane region" description="Helical" evidence="14">
    <location>
        <begin position="1185"/>
        <end position="1203"/>
    </location>
</feature>
<accession>A0A9J2P3P6</accession>
<name>A0A9J2P3P6_ASCLU</name>
<dbReference type="InterPro" id="IPR004835">
    <property type="entry name" value="Chitin_synth"/>
</dbReference>
<comment type="similarity">
    <text evidence="11">Belongs to the chitin synthase family. Class IV subfamily.</text>
</comment>
<dbReference type="Proteomes" id="UP000036681">
    <property type="component" value="Unplaced"/>
</dbReference>
<comment type="catalytic activity">
    <reaction evidence="12">
        <text>[(1-&gt;4)-N-acetyl-beta-D-glucosaminyl](n) + UDP-N-acetyl-alpha-D-glucosamine = [(1-&gt;4)-N-acetyl-beta-D-glucosaminyl](n+1) + UDP + H(+)</text>
        <dbReference type="Rhea" id="RHEA:16637"/>
        <dbReference type="Rhea" id="RHEA-COMP:9593"/>
        <dbReference type="Rhea" id="RHEA-COMP:9595"/>
        <dbReference type="ChEBI" id="CHEBI:15378"/>
        <dbReference type="ChEBI" id="CHEBI:17029"/>
        <dbReference type="ChEBI" id="CHEBI:57705"/>
        <dbReference type="ChEBI" id="CHEBI:58223"/>
        <dbReference type="EC" id="2.4.1.16"/>
    </reaction>
</comment>
<evidence type="ECO:0000256" key="2">
    <source>
        <dbReference type="ARBA" id="ARBA00012543"/>
    </source>
</evidence>
<feature type="transmembrane region" description="Helical" evidence="14">
    <location>
        <begin position="305"/>
        <end position="326"/>
    </location>
</feature>
<feature type="transmembrane region" description="Helical" evidence="14">
    <location>
        <begin position="75"/>
        <end position="100"/>
    </location>
</feature>
<feature type="transmembrane region" description="Helical" evidence="14">
    <location>
        <begin position="983"/>
        <end position="1006"/>
    </location>
</feature>
<dbReference type="FunFam" id="3.90.550.10:FF:000139">
    <property type="entry name" value="Chitin synthase 8"/>
    <property type="match status" value="1"/>
</dbReference>
<keyword evidence="3" id="KW-1003">Cell membrane</keyword>
<evidence type="ECO:0000256" key="5">
    <source>
        <dbReference type="ARBA" id="ARBA00022679"/>
    </source>
</evidence>
<feature type="transmembrane region" description="Helical" evidence="14">
    <location>
        <begin position="196"/>
        <end position="215"/>
    </location>
</feature>
<keyword evidence="5" id="KW-0808">Transferase</keyword>
<feature type="domain" description="Chitin synthase chs-1/2 N-terminal putative transporter" evidence="15">
    <location>
        <begin position="63"/>
        <end position="449"/>
    </location>
</feature>
<evidence type="ECO:0000256" key="12">
    <source>
        <dbReference type="ARBA" id="ARBA00048014"/>
    </source>
</evidence>
<dbReference type="PANTHER" id="PTHR22914:SF12">
    <property type="entry name" value="CHITIN SYNTHASE CHS-1"/>
    <property type="match status" value="1"/>
</dbReference>
<dbReference type="InterPro" id="IPR055120">
    <property type="entry name" value="Chs-1/2_IV_N"/>
</dbReference>
<dbReference type="WBParaSite" id="ALUE_0000433601-mRNA-1">
    <property type="protein sequence ID" value="ALUE_0000433601-mRNA-1"/>
    <property type="gene ID" value="ALUE_0000433601"/>
</dbReference>
<keyword evidence="8" id="KW-0175">Coiled coil</keyword>
<evidence type="ECO:0000256" key="8">
    <source>
        <dbReference type="ARBA" id="ARBA00023054"/>
    </source>
</evidence>
<feature type="transmembrane region" description="Helical" evidence="14">
    <location>
        <begin position="263"/>
        <end position="284"/>
    </location>
</feature>
<organism evidence="16 17">
    <name type="scientific">Ascaris lumbricoides</name>
    <name type="common">Giant roundworm</name>
    <dbReference type="NCBI Taxonomy" id="6252"/>
    <lineage>
        <taxon>Eukaryota</taxon>
        <taxon>Metazoa</taxon>
        <taxon>Ecdysozoa</taxon>
        <taxon>Nematoda</taxon>
        <taxon>Chromadorea</taxon>
        <taxon>Rhabditida</taxon>
        <taxon>Spirurina</taxon>
        <taxon>Ascaridomorpha</taxon>
        <taxon>Ascaridoidea</taxon>
        <taxon>Ascarididae</taxon>
        <taxon>Ascaris</taxon>
    </lineage>
</organism>
<dbReference type="EC" id="2.4.1.16" evidence="2"/>
<feature type="transmembrane region" description="Helical" evidence="14">
    <location>
        <begin position="1244"/>
        <end position="1265"/>
    </location>
</feature>
<evidence type="ECO:0000256" key="6">
    <source>
        <dbReference type="ARBA" id="ARBA00022692"/>
    </source>
</evidence>
<reference evidence="17" key="1">
    <citation type="submission" date="2023-03" db="UniProtKB">
        <authorList>
            <consortium name="WormBaseParasite"/>
        </authorList>
    </citation>
    <scope>IDENTIFICATION</scope>
</reference>
<evidence type="ECO:0000256" key="11">
    <source>
        <dbReference type="ARBA" id="ARBA00046329"/>
    </source>
</evidence>
<sequence>MSLKYQKGHRHKRFVAKVDDELSHLENAICDFSAMNATANDSRAKWDAFRSQSHAATVNNELKPWMVRALRVMKLLIFISAHIMLICGATMSKLTVVLMATNVRPKGVGTFLRQKCSSSPPARSREIVCAMLCSLWLIQNLPDVAAILQALWRLISHSKHSAGISLTVIFMEAVRAAGISLLVFCVFPNLDGSRCLLLSVFVVIVPLWRHIRSLLRVSFDPSRSLARRLSTLFSSFPRALLLLVLLSSCYLWSILSVPFKRVFILPLAVLLSSAGFWETWISLSHCSSTFHSLYQLKYGVRKMSATTRLFVSFCRVAISTLIFAFALRDAKITAANVFESLSSESATVSSLLSLALWVVVVNFMLRMLSRFLAAMSMEIMPVMHPLFLTLPLLFTLFICSCKLLPSCRLYSLAANFALNWPCMAWTANAYPFRDAYITVFWLISHMFWAYHHVKSPHFEPSDEVIESMPSVTNGFLIENSLVVYRHSISKKDESDDEDEGEDEREGDPLRITNDEINKTVTLYVCATMWHETRNEMMQMIKSVLKLDKEHSLLLSGKSQTGQLKFRLEAHIFFDDAWEDQAECGRTPNAFFRCLFRLLLELTQNEADGLPTANTRVLVNTAYGGRLVLRLPAGTLLFVHLKDKKLIRHKKRWSQVMYMYYLLGHRIMDSHMSVEDRQLEADNTYILAIDGDSKFEPSAVLKLLHLMNVKNEIGCACGRIHPIGDGVMVWYQKFEYAIAHWFQKAAEHVFGCVLCAPGCFSLFRASALMDDNVMHKYTKTAREPRHFVQYDQGEDRWLSTLLLKQGYRIEYAAAADAETYAPEGFNEFFNQRRRWTPSSIANTVDLLADYRRVCENNGSVSQLYIVYQMLVIGFSLVGPAIMFTMLVYAQVAAFEVGSDKMLTYNAIPVLLFIGVCFVGDSKVQLMFAKVISVVYGFIMLAVFVATANQIILETAFSPTSMFVLAMVAIFLLAAVIHPQEFFNIVYGLVFFLMIPCTYVFLSLYALINLNVINWGTREAVSLVLNESAEQESSLMRLARRLGVDRAVKFLGSLQTSDVVRSSEFDALKHRIDALEKTAHETKYPKDEPPASLSHFNILTTPSTQAGAMENANCSQSPENIQIAAKEVKGFMWMDAEYLQVCSRGRLNPSEEDFWDELIDRYLKPTETSKEETKRIASELAALRNRIAASILIVNGLLVLAIFLIQKHKEILSFQYKPYDGFEWMKLSEETGKFELTGEPLKIEPLGLIIIVFLLGILIVQTFGMFIHRVNTLIGAFHEIANMEDFELGSGSTNDEGRILENARQMLDSAIYDKAHGADGYTRPNVESCSCSNVLYKLQRARLATTLQHSTVPKHRQF</sequence>
<evidence type="ECO:0000313" key="16">
    <source>
        <dbReference type="Proteomes" id="UP000036681"/>
    </source>
</evidence>
<feature type="region of interest" description="Disordered" evidence="13">
    <location>
        <begin position="491"/>
        <end position="510"/>
    </location>
</feature>
<keyword evidence="16" id="KW-1185">Reference proteome</keyword>
<dbReference type="CDD" id="cd04190">
    <property type="entry name" value="Chitin_synth_C"/>
    <property type="match status" value="1"/>
</dbReference>
<keyword evidence="4" id="KW-0328">Glycosyltransferase</keyword>
<protein>
    <recommendedName>
        <fullName evidence="2">chitin synthase</fullName>
        <ecNumber evidence="2">2.4.1.16</ecNumber>
    </recommendedName>
</protein>
<feature type="transmembrane region" description="Helical" evidence="14">
    <location>
        <begin position="863"/>
        <end position="888"/>
    </location>
</feature>
<evidence type="ECO:0000256" key="1">
    <source>
        <dbReference type="ARBA" id="ARBA00004651"/>
    </source>
</evidence>
<keyword evidence="9 14" id="KW-0472">Membrane</keyword>
<evidence type="ECO:0000256" key="13">
    <source>
        <dbReference type="SAM" id="MobiDB-lite"/>
    </source>
</evidence>
<dbReference type="GO" id="GO:0006031">
    <property type="term" value="P:chitin biosynthetic process"/>
    <property type="evidence" value="ECO:0007669"/>
    <property type="project" value="TreeGrafter"/>
</dbReference>
<evidence type="ECO:0000259" key="15">
    <source>
        <dbReference type="Pfam" id="PF23000"/>
    </source>
</evidence>
<comment type="subcellular location">
    <subcellularLocation>
        <location evidence="1">Cell membrane</location>
        <topology evidence="1">Multi-pass membrane protein</topology>
    </subcellularLocation>
</comment>
<proteinExistence type="inferred from homology"/>
<dbReference type="InterPro" id="IPR029044">
    <property type="entry name" value="Nucleotide-diphossugar_trans"/>
</dbReference>
<feature type="transmembrane region" description="Helical" evidence="14">
    <location>
        <begin position="236"/>
        <end position="257"/>
    </location>
</feature>
<evidence type="ECO:0000256" key="10">
    <source>
        <dbReference type="ARBA" id="ARBA00023180"/>
    </source>
</evidence>
<evidence type="ECO:0000256" key="7">
    <source>
        <dbReference type="ARBA" id="ARBA00022989"/>
    </source>
</evidence>
<evidence type="ECO:0000256" key="4">
    <source>
        <dbReference type="ARBA" id="ARBA00022676"/>
    </source>
</evidence>
<feature type="transmembrane region" description="Helical" evidence="14">
    <location>
        <begin position="164"/>
        <end position="190"/>
    </location>
</feature>
<feature type="transmembrane region" description="Helical" evidence="14">
    <location>
        <begin position="925"/>
        <end position="946"/>
    </location>
</feature>
<feature type="compositionally biased region" description="Acidic residues" evidence="13">
    <location>
        <begin position="494"/>
        <end position="505"/>
    </location>
</feature>
<keyword evidence="10" id="KW-0325">Glycoprotein</keyword>
<evidence type="ECO:0000256" key="14">
    <source>
        <dbReference type="SAM" id="Phobius"/>
    </source>
</evidence>
<dbReference type="Pfam" id="PF03142">
    <property type="entry name" value="Chitin_synth_2"/>
    <property type="match status" value="1"/>
</dbReference>
<dbReference type="PANTHER" id="PTHR22914">
    <property type="entry name" value="CHITIN SYNTHASE"/>
    <property type="match status" value="1"/>
</dbReference>
<evidence type="ECO:0000256" key="9">
    <source>
        <dbReference type="ARBA" id="ARBA00023136"/>
    </source>
</evidence>